<dbReference type="EMBL" id="BPRC01000011">
    <property type="protein sequence ID" value="GJE65969.1"/>
    <property type="molecule type" value="Genomic_DNA"/>
</dbReference>
<dbReference type="InterPro" id="IPR009492">
    <property type="entry name" value="TniQ"/>
</dbReference>
<evidence type="ECO:0000259" key="1">
    <source>
        <dbReference type="Pfam" id="PF06527"/>
    </source>
</evidence>
<dbReference type="Proteomes" id="UP001055039">
    <property type="component" value="Unassembled WGS sequence"/>
</dbReference>
<organism evidence="2 3">
    <name type="scientific">Methylorubrum aminovorans</name>
    <dbReference type="NCBI Taxonomy" id="269069"/>
    <lineage>
        <taxon>Bacteria</taxon>
        <taxon>Pseudomonadati</taxon>
        <taxon>Pseudomonadota</taxon>
        <taxon>Alphaproteobacteria</taxon>
        <taxon>Hyphomicrobiales</taxon>
        <taxon>Methylobacteriaceae</taxon>
        <taxon>Methylorubrum</taxon>
    </lineage>
</organism>
<name>A0ABQ4UF72_9HYPH</name>
<accession>A0ABQ4UF72</accession>
<protein>
    <recommendedName>
        <fullName evidence="1">TniQ domain-containing protein</fullName>
    </recommendedName>
</protein>
<dbReference type="Pfam" id="PF06527">
    <property type="entry name" value="TniQ"/>
    <property type="match status" value="1"/>
</dbReference>
<keyword evidence="3" id="KW-1185">Reference proteome</keyword>
<dbReference type="RefSeq" id="WP_238225483.1">
    <property type="nucleotide sequence ID" value="NZ_BAAADH010000007.1"/>
</dbReference>
<comment type="caution">
    <text evidence="2">The sequence shown here is derived from an EMBL/GenBank/DDBJ whole genome shotgun (WGS) entry which is preliminary data.</text>
</comment>
<feature type="domain" description="TniQ" evidence="1">
    <location>
        <begin position="13"/>
        <end position="147"/>
    </location>
</feature>
<reference evidence="2" key="1">
    <citation type="journal article" date="2021" name="Front. Microbiol.">
        <title>Comprehensive Comparative Genomics and Phenotyping of Methylobacterium Species.</title>
        <authorList>
            <person name="Alessa O."/>
            <person name="Ogura Y."/>
            <person name="Fujitani Y."/>
            <person name="Takami H."/>
            <person name="Hayashi T."/>
            <person name="Sahin N."/>
            <person name="Tani A."/>
        </authorList>
    </citation>
    <scope>NUCLEOTIDE SEQUENCE</scope>
    <source>
        <strain evidence="2">NBRC 15686</strain>
    </source>
</reference>
<sequence>MNPAPEQGGAIFPIRPPHIPGEPACGYMLRLAEANGYDWRRSSFASRGIPMNDLAHGRTSALIPILGRETVERIERFTPRSIQSGKVLLHGETFQSAQILYGRQSFCVGCWADDVADDPDRTRGRRHVRCWWSVATLSACPIHCIRLNDRCHECGRTNNRGAGGPCSCHCGADLSRGPRATVAREAIAADAYVVGRLGGAPNCPDPVLDRLPLGDAIALMQRLGCCLTAGRDARVSRVRQEHRPAMMLAGFEAIRLGEEHVEDAIEALLEGPGKLDQLRIQLGQFYCWFAALPKGELQEWLAERIANVVRRNRISWQNWERHVSSPPVRDHISASQAKGFFDRGWDRTVAILDAAGLRTDIDVRCRPTIDRRHVETLAAKVGRLIDVEGLALTIGITPASVRKLSKAGILSPDPLARAASRHPKFDPVEIEDILARMAGRAPLLQTPPPQSSSVASAARSVGIVPLCRALLDGRIAACGRVEGLQGLQAIHIRTVGLTEFRRPADSPWVGLPEGRRALGMRLNGLIPVLASGHIRTIKDVRGHRLLCRADVDRFKARYVSTTELARARGTSAKAVLSELAAAGIHPAIELAPRGRVEVRLFERNDCKSA</sequence>
<evidence type="ECO:0000313" key="2">
    <source>
        <dbReference type="EMBL" id="GJE65969.1"/>
    </source>
</evidence>
<gene>
    <name evidence="2" type="ORF">LNAOJCKE_3183</name>
</gene>
<proteinExistence type="predicted"/>
<reference evidence="2" key="2">
    <citation type="submission" date="2021-08" db="EMBL/GenBank/DDBJ databases">
        <authorList>
            <person name="Tani A."/>
            <person name="Ola A."/>
            <person name="Ogura Y."/>
            <person name="Katsura K."/>
            <person name="Hayashi T."/>
        </authorList>
    </citation>
    <scope>NUCLEOTIDE SEQUENCE</scope>
    <source>
        <strain evidence="2">NBRC 15686</strain>
    </source>
</reference>
<evidence type="ECO:0000313" key="3">
    <source>
        <dbReference type="Proteomes" id="UP001055039"/>
    </source>
</evidence>